<dbReference type="AlphaFoldDB" id="A0AAN7U7C3"/>
<reference evidence="1 2" key="1">
    <citation type="submission" date="2023-10" db="EMBL/GenBank/DDBJ databases">
        <title>Draft genome sequence of Xylaria bambusicola isolate GMP-LS, the root and basal stem rot pathogen of sugarcane in Indonesia.</title>
        <authorList>
            <person name="Selvaraj P."/>
            <person name="Muralishankar V."/>
            <person name="Muruganantham S."/>
            <person name="Sp S."/>
            <person name="Haryani S."/>
            <person name="Lau K.J.X."/>
            <person name="Naqvi N.I."/>
        </authorList>
    </citation>
    <scope>NUCLEOTIDE SEQUENCE [LARGE SCALE GENOMIC DNA]</scope>
    <source>
        <strain evidence="1">GMP-LS</strain>
    </source>
</reference>
<dbReference type="Proteomes" id="UP001305414">
    <property type="component" value="Unassembled WGS sequence"/>
</dbReference>
<keyword evidence="2" id="KW-1185">Reference proteome</keyword>
<comment type="caution">
    <text evidence="1">The sequence shown here is derived from an EMBL/GenBank/DDBJ whole genome shotgun (WGS) entry which is preliminary data.</text>
</comment>
<protein>
    <submittedName>
        <fullName evidence="1">Uncharacterized protein</fullName>
    </submittedName>
</protein>
<organism evidence="1 2">
    <name type="scientific">Xylaria bambusicola</name>
    <dbReference type="NCBI Taxonomy" id="326684"/>
    <lineage>
        <taxon>Eukaryota</taxon>
        <taxon>Fungi</taxon>
        <taxon>Dikarya</taxon>
        <taxon>Ascomycota</taxon>
        <taxon>Pezizomycotina</taxon>
        <taxon>Sordariomycetes</taxon>
        <taxon>Xylariomycetidae</taxon>
        <taxon>Xylariales</taxon>
        <taxon>Xylariaceae</taxon>
        <taxon>Xylaria</taxon>
    </lineage>
</organism>
<proteinExistence type="predicted"/>
<evidence type="ECO:0000313" key="1">
    <source>
        <dbReference type="EMBL" id="KAK5626965.1"/>
    </source>
</evidence>
<evidence type="ECO:0000313" key="2">
    <source>
        <dbReference type="Proteomes" id="UP001305414"/>
    </source>
</evidence>
<gene>
    <name evidence="1" type="ORF">RRF57_002680</name>
</gene>
<name>A0AAN7U7C3_9PEZI</name>
<sequence length="91" mass="10544">MEAEYASCQVELMGIFLNYAEAKLTKVCDIMSKAGDLLRAVKRCCQNRDLELRIDVLLNSARILEEPIDHLTAHFRREEEMLSAAARYPRW</sequence>
<accession>A0AAN7U7C3</accession>
<dbReference type="EMBL" id="JAWHQM010000004">
    <property type="protein sequence ID" value="KAK5626965.1"/>
    <property type="molecule type" value="Genomic_DNA"/>
</dbReference>